<evidence type="ECO:0000256" key="2">
    <source>
        <dbReference type="ARBA" id="ARBA00023002"/>
    </source>
</evidence>
<dbReference type="EMBL" id="CM035407">
    <property type="protein sequence ID" value="KAH7443775.1"/>
    <property type="molecule type" value="Genomic_DNA"/>
</dbReference>
<name>A0A8T2VDS8_CERRI</name>
<evidence type="ECO:0000313" key="7">
    <source>
        <dbReference type="EMBL" id="KAH7443775.1"/>
    </source>
</evidence>
<keyword evidence="3" id="KW-0520">NAD</keyword>
<dbReference type="FunFam" id="3.40.605.10:FF:000011">
    <property type="entry name" value="ALD5p Mitochondrial aldehyde dehydrogenase"/>
    <property type="match status" value="1"/>
</dbReference>
<dbReference type="CDD" id="cd07091">
    <property type="entry name" value="ALDH_F1-2_Ald2-like"/>
    <property type="match status" value="1"/>
</dbReference>
<dbReference type="PROSITE" id="PS00687">
    <property type="entry name" value="ALDEHYDE_DEHYDR_GLU"/>
    <property type="match status" value="1"/>
</dbReference>
<gene>
    <name evidence="7" type="ORF">KP509_02G050400</name>
</gene>
<dbReference type="Proteomes" id="UP000825935">
    <property type="component" value="Chromosome 2"/>
</dbReference>
<evidence type="ECO:0000259" key="6">
    <source>
        <dbReference type="Pfam" id="PF00171"/>
    </source>
</evidence>
<dbReference type="InterPro" id="IPR016162">
    <property type="entry name" value="Ald_DH_N"/>
</dbReference>
<evidence type="ECO:0000256" key="5">
    <source>
        <dbReference type="RuleBase" id="RU003345"/>
    </source>
</evidence>
<dbReference type="InterPro" id="IPR016161">
    <property type="entry name" value="Ald_DH/histidinol_DH"/>
</dbReference>
<dbReference type="GO" id="GO:0019752">
    <property type="term" value="P:carboxylic acid metabolic process"/>
    <property type="evidence" value="ECO:0007669"/>
    <property type="project" value="UniProtKB-ARBA"/>
</dbReference>
<dbReference type="PROSITE" id="PS00070">
    <property type="entry name" value="ALDEHYDE_DEHYDR_CYS"/>
    <property type="match status" value="1"/>
</dbReference>
<dbReference type="PANTHER" id="PTHR11699">
    <property type="entry name" value="ALDEHYDE DEHYDROGENASE-RELATED"/>
    <property type="match status" value="1"/>
</dbReference>
<dbReference type="FunFam" id="3.40.309.10:FF:000001">
    <property type="entry name" value="Mitochondrial aldehyde dehydrogenase 2"/>
    <property type="match status" value="1"/>
</dbReference>
<proteinExistence type="inferred from homology"/>
<evidence type="ECO:0000256" key="1">
    <source>
        <dbReference type="ARBA" id="ARBA00009986"/>
    </source>
</evidence>
<dbReference type="OMA" id="TIFTHCK"/>
<dbReference type="GO" id="GO:0005739">
    <property type="term" value="C:mitochondrion"/>
    <property type="evidence" value="ECO:0007669"/>
    <property type="project" value="UniProtKB-ARBA"/>
</dbReference>
<dbReference type="OrthoDB" id="310895at2759"/>
<dbReference type="GO" id="GO:0004029">
    <property type="term" value="F:aldehyde dehydrogenase (NAD+) activity"/>
    <property type="evidence" value="ECO:0007669"/>
    <property type="project" value="UniProtKB-ARBA"/>
</dbReference>
<keyword evidence="8" id="KW-1185">Reference proteome</keyword>
<dbReference type="AlphaFoldDB" id="A0A8T2VDS8"/>
<dbReference type="Gene3D" id="3.40.309.10">
    <property type="entry name" value="Aldehyde Dehydrogenase, Chain A, domain 2"/>
    <property type="match status" value="1"/>
</dbReference>
<dbReference type="SUPFAM" id="SSF53720">
    <property type="entry name" value="ALDH-like"/>
    <property type="match status" value="1"/>
</dbReference>
<comment type="caution">
    <text evidence="7">The sequence shown here is derived from an EMBL/GenBank/DDBJ whole genome shotgun (WGS) entry which is preliminary data.</text>
</comment>
<dbReference type="InterPro" id="IPR015590">
    <property type="entry name" value="Aldehyde_DH_dom"/>
</dbReference>
<feature type="domain" description="Aldehyde dehydrogenase" evidence="6">
    <location>
        <begin position="21"/>
        <end position="481"/>
    </location>
</feature>
<dbReference type="InterPro" id="IPR016160">
    <property type="entry name" value="Ald_DH_CS_CYS"/>
</dbReference>
<evidence type="ECO:0000256" key="3">
    <source>
        <dbReference type="ARBA" id="ARBA00023027"/>
    </source>
</evidence>
<evidence type="ECO:0000256" key="4">
    <source>
        <dbReference type="PROSITE-ProRule" id="PRU10007"/>
    </source>
</evidence>
<evidence type="ECO:0000313" key="8">
    <source>
        <dbReference type="Proteomes" id="UP000825935"/>
    </source>
</evidence>
<comment type="similarity">
    <text evidence="1 5">Belongs to the aldehyde dehydrogenase family.</text>
</comment>
<organism evidence="7 8">
    <name type="scientific">Ceratopteris richardii</name>
    <name type="common">Triangle waterfern</name>
    <dbReference type="NCBI Taxonomy" id="49495"/>
    <lineage>
        <taxon>Eukaryota</taxon>
        <taxon>Viridiplantae</taxon>
        <taxon>Streptophyta</taxon>
        <taxon>Embryophyta</taxon>
        <taxon>Tracheophyta</taxon>
        <taxon>Polypodiopsida</taxon>
        <taxon>Polypodiidae</taxon>
        <taxon>Polypodiales</taxon>
        <taxon>Pteridineae</taxon>
        <taxon>Pteridaceae</taxon>
        <taxon>Parkerioideae</taxon>
        <taxon>Ceratopteris</taxon>
    </lineage>
</organism>
<sequence length="491" mass="53311">MAGDAPVEIKHTHLFIGGKFVPSVSGRTFPTYDPRDGGIITNVFEGDQEDVDLAVKAAREAFDKGPWPRMTGYERGRLLYKLSDLLEQHNDEIAAIETLDNGKPYHIARIVNALSVKYLRSQAGWADKISGQTIRVDGPSHAFTLLEPIGVVGQILPWNFPTYMFITKLACALTCGNTVVVKPAEQTPLSALFCAHLISEAGIPAGVVNVIPGYGPTAGAAIGRHMDIDKLVFTGSTEVGRLLMVASAKSNLKSLTLELGGKSPLIIFDDANLDEAVAVADSGLFFNMGQVCTASSRIYVQEGIYNEFLEKAVERARQKVIGDPFTPGVDHGPQVDQAQFEKIMHYIALGKEEGAKLMVGGKRHGSKGMFVEPTIFADVKDDMSILQDEIFGPVMCVSKFKTVEEVIERANGTRYGLAAGVMTKDIDVANQVTRALKAGTLWINMYNIIDPSLPFGGYKMSGFGRENGIEGLKGYMQTKSVMTKLVSPSWL</sequence>
<dbReference type="Gene3D" id="3.40.605.10">
    <property type="entry name" value="Aldehyde Dehydrogenase, Chain A, domain 1"/>
    <property type="match status" value="1"/>
</dbReference>
<keyword evidence="2 5" id="KW-0560">Oxidoreductase</keyword>
<feature type="active site" evidence="4">
    <location>
        <position position="258"/>
    </location>
</feature>
<accession>A0A8T2VDS8</accession>
<reference evidence="7" key="1">
    <citation type="submission" date="2021-08" db="EMBL/GenBank/DDBJ databases">
        <title>WGS assembly of Ceratopteris richardii.</title>
        <authorList>
            <person name="Marchant D.B."/>
            <person name="Chen G."/>
            <person name="Jenkins J."/>
            <person name="Shu S."/>
            <person name="Leebens-Mack J."/>
            <person name="Grimwood J."/>
            <person name="Schmutz J."/>
            <person name="Soltis P."/>
            <person name="Soltis D."/>
            <person name="Chen Z.-H."/>
        </authorList>
    </citation>
    <scope>NUCLEOTIDE SEQUENCE</scope>
    <source>
        <strain evidence="7">Whitten #5841</strain>
        <tissue evidence="7">Leaf</tissue>
    </source>
</reference>
<dbReference type="InterPro" id="IPR016163">
    <property type="entry name" value="Ald_DH_C"/>
</dbReference>
<protein>
    <recommendedName>
        <fullName evidence="6">Aldehyde dehydrogenase domain-containing protein</fullName>
    </recommendedName>
</protein>
<dbReference type="Pfam" id="PF00171">
    <property type="entry name" value="Aldedh"/>
    <property type="match status" value="1"/>
</dbReference>
<dbReference type="InterPro" id="IPR029510">
    <property type="entry name" value="Ald_DH_CS_GLU"/>
</dbReference>
<dbReference type="FunFam" id="3.40.605.10:FF:000026">
    <property type="entry name" value="Aldehyde dehydrogenase, putative"/>
    <property type="match status" value="1"/>
</dbReference>